<dbReference type="InterPro" id="IPR010982">
    <property type="entry name" value="Lambda_DNA-bd_dom_sf"/>
</dbReference>
<dbReference type="SUPFAM" id="SSF51283">
    <property type="entry name" value="dUTPase-like"/>
    <property type="match status" value="1"/>
</dbReference>
<dbReference type="InterPro" id="IPR011962">
    <property type="entry name" value="dCTP_deaminase"/>
</dbReference>
<organism evidence="2 3">
    <name type="scientific">Sphingomonas oligophenolica</name>
    <dbReference type="NCBI Taxonomy" id="301154"/>
    <lineage>
        <taxon>Bacteria</taxon>
        <taxon>Pseudomonadati</taxon>
        <taxon>Pseudomonadota</taxon>
        <taxon>Alphaproteobacteria</taxon>
        <taxon>Sphingomonadales</taxon>
        <taxon>Sphingomonadaceae</taxon>
        <taxon>Sphingomonas</taxon>
    </lineage>
</organism>
<dbReference type="InterPro" id="IPR001387">
    <property type="entry name" value="Cro/C1-type_HTH"/>
</dbReference>
<feature type="domain" description="HTH cro/C1-type" evidence="1">
    <location>
        <begin position="7"/>
        <end position="61"/>
    </location>
</feature>
<name>A0ABU9Y6F3_9SPHN</name>
<dbReference type="Pfam" id="PF01381">
    <property type="entry name" value="HTH_3"/>
    <property type="match status" value="1"/>
</dbReference>
<dbReference type="Pfam" id="PF22769">
    <property type="entry name" value="DCD"/>
    <property type="match status" value="1"/>
</dbReference>
<evidence type="ECO:0000313" key="2">
    <source>
        <dbReference type="EMBL" id="MEN2791388.1"/>
    </source>
</evidence>
<dbReference type="SUPFAM" id="SSF47413">
    <property type="entry name" value="lambda repressor-like DNA-binding domains"/>
    <property type="match status" value="1"/>
</dbReference>
<dbReference type="Proteomes" id="UP001419910">
    <property type="component" value="Unassembled WGS sequence"/>
</dbReference>
<dbReference type="Gene3D" id="1.10.260.40">
    <property type="entry name" value="lambda repressor-like DNA-binding domains"/>
    <property type="match status" value="1"/>
</dbReference>
<dbReference type="Gene3D" id="2.70.40.10">
    <property type="match status" value="1"/>
</dbReference>
<dbReference type="CDD" id="cd00093">
    <property type="entry name" value="HTH_XRE"/>
    <property type="match status" value="1"/>
</dbReference>
<comment type="caution">
    <text evidence="2">The sequence shown here is derived from an EMBL/GenBank/DDBJ whole genome shotgun (WGS) entry which is preliminary data.</text>
</comment>
<dbReference type="EMBL" id="JBDIME010000017">
    <property type="protein sequence ID" value="MEN2791388.1"/>
    <property type="molecule type" value="Genomic_DNA"/>
</dbReference>
<keyword evidence="3" id="KW-1185">Reference proteome</keyword>
<dbReference type="RefSeq" id="WP_343890430.1">
    <property type="nucleotide sequence ID" value="NZ_BAAAEH010000032.1"/>
</dbReference>
<evidence type="ECO:0000313" key="3">
    <source>
        <dbReference type="Proteomes" id="UP001419910"/>
    </source>
</evidence>
<proteinExistence type="predicted"/>
<evidence type="ECO:0000259" key="1">
    <source>
        <dbReference type="PROSITE" id="PS50943"/>
    </source>
</evidence>
<accession>A0ABU9Y6F3</accession>
<gene>
    <name evidence="2" type="ORF">ABC974_17260</name>
</gene>
<reference evidence="2 3" key="1">
    <citation type="submission" date="2024-05" db="EMBL/GenBank/DDBJ databases">
        <authorList>
            <person name="Liu Q."/>
            <person name="Xin Y.-H."/>
        </authorList>
    </citation>
    <scope>NUCLEOTIDE SEQUENCE [LARGE SCALE GENOMIC DNA]</scope>
    <source>
        <strain evidence="2 3">CGMCC 1.10181</strain>
    </source>
</reference>
<protein>
    <submittedName>
        <fullName evidence="2">Helix-turn-helix domain-containing protein</fullName>
    </submittedName>
</protein>
<dbReference type="InterPro" id="IPR036157">
    <property type="entry name" value="dUTPase-like_sf"/>
</dbReference>
<sequence>MSPADFLKRKMALSGLSATALAKELKVHVQTLYNVTTGKRPISSALALKLAKRFNAPADVWLAESVEVNLSDVDDALTAKRAKRNGRVDGEQNLPLFAGSPAAPPRVDRVLIDRDIERLLQTPGGPVSVTPYDPGQVQPASYDLTVGIIIEKGFRELSEHEWVLVLKRAFDAEDSQSREADHVDAILKKKGGAVVWSKSVDLDDERRSVVVLTRELVGFEKEYLAEVGSTATNAMHGLLVNHGFQIDPGYSGPIIVTAMNIGNEPYRLSSGDKIVSLAIRELAEPPERAYRADLQQKIVRIFHRVDEALKSLFVCRPLIGGKEFVAESEALKQTHVAGTEDDALNKAVSAVMEALSKPIGDDPVHRALDAAVRNVLNSVSIDKQEAKALVRHFSITDEKIKAQAMRYFAVADDRQTIGATLERLQQDPIVALLTLTDG</sequence>
<dbReference type="PROSITE" id="PS50943">
    <property type="entry name" value="HTH_CROC1"/>
    <property type="match status" value="1"/>
</dbReference>
<dbReference type="SMART" id="SM00530">
    <property type="entry name" value="HTH_XRE"/>
    <property type="match status" value="1"/>
</dbReference>